<protein>
    <recommendedName>
        <fullName evidence="1">Formyl transferase N-terminal domain-containing protein</fullName>
    </recommendedName>
</protein>
<dbReference type="Gene3D" id="3.40.50.170">
    <property type="entry name" value="Formyl transferase, N-terminal domain"/>
    <property type="match status" value="1"/>
</dbReference>
<reference evidence="2" key="1">
    <citation type="submission" date="2018-05" db="EMBL/GenBank/DDBJ databases">
        <authorList>
            <person name="Lanie J.A."/>
            <person name="Ng W.-L."/>
            <person name="Kazmierczak K.M."/>
            <person name="Andrzejewski T.M."/>
            <person name="Davidsen T.M."/>
            <person name="Wayne K.J."/>
            <person name="Tettelin H."/>
            <person name="Glass J.I."/>
            <person name="Rusch D."/>
            <person name="Podicherti R."/>
            <person name="Tsui H.-C.T."/>
            <person name="Winkler M.E."/>
        </authorList>
    </citation>
    <scope>NUCLEOTIDE SEQUENCE</scope>
</reference>
<evidence type="ECO:0000259" key="1">
    <source>
        <dbReference type="Pfam" id="PF00551"/>
    </source>
</evidence>
<dbReference type="InterPro" id="IPR002376">
    <property type="entry name" value="Formyl_transf_N"/>
</dbReference>
<feature type="domain" description="Formyl transferase N-terminal" evidence="1">
    <location>
        <begin position="42"/>
        <end position="138"/>
    </location>
</feature>
<feature type="non-terminal residue" evidence="2">
    <location>
        <position position="1"/>
    </location>
</feature>
<dbReference type="SUPFAM" id="SSF53328">
    <property type="entry name" value="Formyltransferase"/>
    <property type="match status" value="1"/>
</dbReference>
<dbReference type="InterPro" id="IPR036477">
    <property type="entry name" value="Formyl_transf_N_sf"/>
</dbReference>
<sequence>AQSKLFGNSYVNNLKKNIKILPMLSGDLNKCSMDLLSDFLKSDVYVVFGSSYIKGELVDFLVEQRAINIHAGVSPYYRGTDCNFWALYDDNPHLVGTTIHLLSKGLDSGPMLYHAMSNIKTSPFEYTMSTIKSAFHSIAERIKDNSIFKINPEPQDKSKEIRYSKKNEFNEEIVKEYFEKEINLNNKKFDNSLLKEPFFLDN</sequence>
<dbReference type="AlphaFoldDB" id="A0A382VBP9"/>
<proteinExistence type="predicted"/>
<accession>A0A382VBP9</accession>
<organism evidence="2">
    <name type="scientific">marine metagenome</name>
    <dbReference type="NCBI Taxonomy" id="408172"/>
    <lineage>
        <taxon>unclassified sequences</taxon>
        <taxon>metagenomes</taxon>
        <taxon>ecological metagenomes</taxon>
    </lineage>
</organism>
<gene>
    <name evidence="2" type="ORF">METZ01_LOCUS396763</name>
</gene>
<dbReference type="EMBL" id="UINC01150715">
    <property type="protein sequence ID" value="SVD43909.1"/>
    <property type="molecule type" value="Genomic_DNA"/>
</dbReference>
<evidence type="ECO:0000313" key="2">
    <source>
        <dbReference type="EMBL" id="SVD43909.1"/>
    </source>
</evidence>
<name>A0A382VBP9_9ZZZZ</name>
<dbReference type="Pfam" id="PF00551">
    <property type="entry name" value="Formyl_trans_N"/>
    <property type="match status" value="1"/>
</dbReference>